<dbReference type="STRING" id="1656094.BFC18_20290"/>
<dbReference type="Gene3D" id="2.40.50.100">
    <property type="match status" value="1"/>
</dbReference>
<dbReference type="NCBIfam" id="TIGR01730">
    <property type="entry name" value="RND_mfp"/>
    <property type="match status" value="1"/>
</dbReference>
<dbReference type="Pfam" id="PF25917">
    <property type="entry name" value="BSH_RND"/>
    <property type="match status" value="1"/>
</dbReference>
<dbReference type="EMBL" id="MDHN01000041">
    <property type="protein sequence ID" value="OFC69077.1"/>
    <property type="molecule type" value="Genomic_DNA"/>
</dbReference>
<sequence length="389" mass="41655">MSEPHIQSGSRRGKLALACLGVAAVAVVITGVLSRQADSEEVATWTQERLIPTVSVVKPTYGVNTEQLDLAGRLQPFRQASIYARVDGYIKSWDHDIGALVKAGDILAELDTPELDEQMMQARADVTRSKADMELADSTVKRWRKLVETNAVTAQELEQRENSYRSAAAALESVEANLRRLEVQKNLASVPAPFDGVVVARNKDTGDLINAGSDDIIPLFRLAATETLRLNVDVPQKFARQMSSGVAATITVPEDPGAQYEGKIVRSNSAVEPQTGTMMVQLLVDNAEGHLLPGSYARVSLPLAGAEPMITVPASALIFNAEGLSVAVIDGTAETARVKVVPVTVARDLGRNIEITRGITNNADVISNPPDGIKTGDEVRVVSNNNGQS</sequence>
<reference evidence="6 7" key="1">
    <citation type="submission" date="2016-08" db="EMBL/GenBank/DDBJ databases">
        <authorList>
            <person name="Seilhamer J.J."/>
        </authorList>
    </citation>
    <scope>NUCLEOTIDE SEQUENCE [LARGE SCALE GENOMIC DNA]</scope>
    <source>
        <strain evidence="6 7">KCTC 42603</strain>
    </source>
</reference>
<accession>A0A1E7Z6H0</accession>
<dbReference type="GO" id="GO:0015562">
    <property type="term" value="F:efflux transmembrane transporter activity"/>
    <property type="evidence" value="ECO:0007669"/>
    <property type="project" value="TreeGrafter"/>
</dbReference>
<dbReference type="InterPro" id="IPR058792">
    <property type="entry name" value="Beta-barrel_RND_2"/>
</dbReference>
<gene>
    <name evidence="6" type="ORF">BFC18_20290</name>
</gene>
<feature type="domain" description="Multidrug resistance protein MdtA-like barrel-sandwich hybrid" evidence="4">
    <location>
        <begin position="78"/>
        <end position="215"/>
    </location>
</feature>
<dbReference type="InterPro" id="IPR058625">
    <property type="entry name" value="MdtA-like_BSH"/>
</dbReference>
<keyword evidence="2" id="KW-0175">Coiled coil</keyword>
<organism evidence="6 7">
    <name type="scientific">Alteromonas confluentis</name>
    <dbReference type="NCBI Taxonomy" id="1656094"/>
    <lineage>
        <taxon>Bacteria</taxon>
        <taxon>Pseudomonadati</taxon>
        <taxon>Pseudomonadota</taxon>
        <taxon>Gammaproteobacteria</taxon>
        <taxon>Alteromonadales</taxon>
        <taxon>Alteromonadaceae</taxon>
        <taxon>Alteromonas/Salinimonas group</taxon>
        <taxon>Alteromonas</taxon>
    </lineage>
</organism>
<dbReference type="Gene3D" id="1.10.287.470">
    <property type="entry name" value="Helix hairpin bin"/>
    <property type="match status" value="1"/>
</dbReference>
<protein>
    <submittedName>
        <fullName evidence="6">Uncharacterized protein</fullName>
    </submittedName>
</protein>
<dbReference type="RefSeq" id="WP_070127245.1">
    <property type="nucleotide sequence ID" value="NZ_MDHN01000041.1"/>
</dbReference>
<dbReference type="AlphaFoldDB" id="A0A1E7Z6H0"/>
<evidence type="ECO:0000259" key="4">
    <source>
        <dbReference type="Pfam" id="PF25917"/>
    </source>
</evidence>
<evidence type="ECO:0000256" key="2">
    <source>
        <dbReference type="SAM" id="Coils"/>
    </source>
</evidence>
<comment type="caution">
    <text evidence="6">The sequence shown here is derived from an EMBL/GenBank/DDBJ whole genome shotgun (WGS) entry which is preliminary data.</text>
</comment>
<evidence type="ECO:0000256" key="1">
    <source>
        <dbReference type="ARBA" id="ARBA00009477"/>
    </source>
</evidence>
<dbReference type="InterPro" id="IPR006143">
    <property type="entry name" value="RND_pump_MFP"/>
</dbReference>
<proteinExistence type="inferred from homology"/>
<dbReference type="SUPFAM" id="SSF111369">
    <property type="entry name" value="HlyD-like secretion proteins"/>
    <property type="match status" value="1"/>
</dbReference>
<evidence type="ECO:0000313" key="6">
    <source>
        <dbReference type="EMBL" id="OFC69077.1"/>
    </source>
</evidence>
<evidence type="ECO:0000259" key="5">
    <source>
        <dbReference type="Pfam" id="PF25954"/>
    </source>
</evidence>
<feature type="domain" description="CusB-like beta-barrel" evidence="5">
    <location>
        <begin position="230"/>
        <end position="301"/>
    </location>
</feature>
<dbReference type="PANTHER" id="PTHR30469">
    <property type="entry name" value="MULTIDRUG RESISTANCE PROTEIN MDTA"/>
    <property type="match status" value="1"/>
</dbReference>
<keyword evidence="7" id="KW-1185">Reference proteome</keyword>
<feature type="coiled-coil region" evidence="2">
    <location>
        <begin position="154"/>
        <end position="184"/>
    </location>
</feature>
<comment type="similarity">
    <text evidence="1">Belongs to the membrane fusion protein (MFP) (TC 8.A.1) family.</text>
</comment>
<dbReference type="Pfam" id="PF25876">
    <property type="entry name" value="HH_MFP_RND"/>
    <property type="match status" value="1"/>
</dbReference>
<dbReference type="OrthoDB" id="9757940at2"/>
<evidence type="ECO:0000313" key="7">
    <source>
        <dbReference type="Proteomes" id="UP000175691"/>
    </source>
</evidence>
<dbReference type="Proteomes" id="UP000175691">
    <property type="component" value="Unassembled WGS sequence"/>
</dbReference>
<dbReference type="Gene3D" id="2.40.420.20">
    <property type="match status" value="1"/>
</dbReference>
<dbReference type="Gene3D" id="2.40.30.170">
    <property type="match status" value="1"/>
</dbReference>
<dbReference type="InterPro" id="IPR058624">
    <property type="entry name" value="MdtA-like_HH"/>
</dbReference>
<dbReference type="PANTHER" id="PTHR30469:SF37">
    <property type="entry name" value="RAGD PROTEIN"/>
    <property type="match status" value="1"/>
</dbReference>
<evidence type="ECO:0000259" key="3">
    <source>
        <dbReference type="Pfam" id="PF25876"/>
    </source>
</evidence>
<name>A0A1E7Z6H0_9ALTE</name>
<dbReference type="Pfam" id="PF25954">
    <property type="entry name" value="Beta-barrel_RND_2"/>
    <property type="match status" value="1"/>
</dbReference>
<feature type="domain" description="Multidrug resistance protein MdtA-like alpha-helical hairpin" evidence="3">
    <location>
        <begin position="119"/>
        <end position="178"/>
    </location>
</feature>
<dbReference type="GO" id="GO:1990281">
    <property type="term" value="C:efflux pump complex"/>
    <property type="evidence" value="ECO:0007669"/>
    <property type="project" value="TreeGrafter"/>
</dbReference>